<reference evidence="2" key="1">
    <citation type="submission" date="2015-05" db="EMBL/GenBank/DDBJ databases">
        <authorList>
            <person name="Wang D.B."/>
            <person name="Wang M."/>
        </authorList>
    </citation>
    <scope>NUCLEOTIDE SEQUENCE [LARGE SCALE GENOMIC DNA]</scope>
    <source>
        <strain evidence="2">VL2</strain>
    </source>
</reference>
<sequence length="180" mass="20300">MAEQAQPAASGKPSTPPLIHNAAIAGAVISPIIMLLPPRRVDWRFFLLTTTFSMSTSQLAYDWTGQSIYDRVGKRFERLTTNELPPAAQETQRRLREEKMRREGLTEQGLRQQELAKRNALQKLWYGNETEESWNKKRAEEHQTALEEGQGLSGIIMGQISEVVSGKSDDTKKDDEGKEA</sequence>
<evidence type="ECO:0000256" key="1">
    <source>
        <dbReference type="SAM" id="MobiDB-lite"/>
    </source>
</evidence>
<feature type="compositionally biased region" description="Basic and acidic residues" evidence="1">
    <location>
        <begin position="167"/>
        <end position="180"/>
    </location>
</feature>
<protein>
    <recommendedName>
        <fullName evidence="5">Rhomboid family membrane protein</fullName>
    </recommendedName>
</protein>
<feature type="non-terminal residue" evidence="2">
    <location>
        <position position="180"/>
    </location>
</feature>
<dbReference type="EMBL" id="CVQI01007557">
    <property type="protein sequence ID" value="CRK17015.1"/>
    <property type="molecule type" value="Genomic_DNA"/>
</dbReference>
<dbReference type="Proteomes" id="UP000045706">
    <property type="component" value="Unassembled WGS sequence"/>
</dbReference>
<feature type="region of interest" description="Disordered" evidence="1">
    <location>
        <begin position="132"/>
        <end position="180"/>
    </location>
</feature>
<dbReference type="AlphaFoldDB" id="A0A0G4L5K4"/>
<gene>
    <name evidence="2" type="ORF">BN1723_011200</name>
    <name evidence="3" type="ORF">HYQ45_013893</name>
</gene>
<accession>A0A0G4L5K4</accession>
<proteinExistence type="predicted"/>
<reference evidence="4" key="2">
    <citation type="submission" date="2015-05" db="EMBL/GenBank/DDBJ databases">
        <authorList>
            <person name="Fogelqvist Johan"/>
        </authorList>
    </citation>
    <scope>NUCLEOTIDE SEQUENCE [LARGE SCALE GENOMIC DNA]</scope>
</reference>
<name>A0A0G4L5K4_VERLO</name>
<evidence type="ECO:0000313" key="3">
    <source>
        <dbReference type="EMBL" id="KAG7123404.1"/>
    </source>
</evidence>
<evidence type="ECO:0008006" key="5">
    <source>
        <dbReference type="Google" id="ProtNLM"/>
    </source>
</evidence>
<evidence type="ECO:0000313" key="4">
    <source>
        <dbReference type="Proteomes" id="UP000045706"/>
    </source>
</evidence>
<dbReference type="EMBL" id="JAEMWZ010000339">
    <property type="protein sequence ID" value="KAG7123404.1"/>
    <property type="molecule type" value="Genomic_DNA"/>
</dbReference>
<organism evidence="2 4">
    <name type="scientific">Verticillium longisporum</name>
    <name type="common">Verticillium dahliae var. longisporum</name>
    <dbReference type="NCBI Taxonomy" id="100787"/>
    <lineage>
        <taxon>Eukaryota</taxon>
        <taxon>Fungi</taxon>
        <taxon>Dikarya</taxon>
        <taxon>Ascomycota</taxon>
        <taxon>Pezizomycotina</taxon>
        <taxon>Sordariomycetes</taxon>
        <taxon>Hypocreomycetidae</taxon>
        <taxon>Glomerellales</taxon>
        <taxon>Plectosphaerellaceae</taxon>
        <taxon>Verticillium</taxon>
    </lineage>
</organism>
<reference evidence="3" key="3">
    <citation type="journal article" date="2021" name="Mol. Plant Pathol.">
        <title>A 20-kb lineage-specific genomic region tames virulence in pathogenic amphidiploid Verticillium longisporum.</title>
        <authorList>
            <person name="Harting R."/>
            <person name="Starke J."/>
            <person name="Kusch H."/>
            <person name="Poggeler S."/>
            <person name="Maurus I."/>
            <person name="Schluter R."/>
            <person name="Landesfeind M."/>
            <person name="Bulla I."/>
            <person name="Nowrousian M."/>
            <person name="de Jonge R."/>
            <person name="Stahlhut G."/>
            <person name="Hoff K.J."/>
            <person name="Asshauer K.P."/>
            <person name="Thurmer A."/>
            <person name="Stanke M."/>
            <person name="Daniel R."/>
            <person name="Morgenstern B."/>
            <person name="Thomma B.P.H.J."/>
            <person name="Kronstad J.W."/>
            <person name="Braus-Stromeyer S.A."/>
            <person name="Braus G.H."/>
        </authorList>
    </citation>
    <scope>NUCLEOTIDE SEQUENCE</scope>
    <source>
        <strain evidence="3">Vl32</strain>
    </source>
</reference>
<dbReference type="Proteomes" id="UP000689129">
    <property type="component" value="Unassembled WGS sequence"/>
</dbReference>
<evidence type="ECO:0000313" key="2">
    <source>
        <dbReference type="EMBL" id="CRK17015.1"/>
    </source>
</evidence>
<dbReference type="OrthoDB" id="5411041at2759"/>
<feature type="compositionally biased region" description="Basic and acidic residues" evidence="1">
    <location>
        <begin position="133"/>
        <end position="145"/>
    </location>
</feature>